<organism evidence="1">
    <name type="scientific">bioreactor metagenome</name>
    <dbReference type="NCBI Taxonomy" id="1076179"/>
    <lineage>
        <taxon>unclassified sequences</taxon>
        <taxon>metagenomes</taxon>
        <taxon>ecological metagenomes</taxon>
    </lineage>
</organism>
<proteinExistence type="predicted"/>
<reference evidence="1" key="1">
    <citation type="submission" date="2019-08" db="EMBL/GenBank/DDBJ databases">
        <authorList>
            <person name="Kucharzyk K."/>
            <person name="Murdoch R.W."/>
            <person name="Higgins S."/>
            <person name="Loffler F."/>
        </authorList>
    </citation>
    <scope>NUCLEOTIDE SEQUENCE</scope>
</reference>
<dbReference type="EMBL" id="VSSQ01063651">
    <property type="protein sequence ID" value="MPN16659.1"/>
    <property type="molecule type" value="Genomic_DNA"/>
</dbReference>
<sequence>MPRAAEQRREQHLGLLPGTERGECALQRVRLNLQKVQLLFEPPSRRVADRGKHRLGGEAVVLHGKGKIVKRNACADCAATVQLAHQQL</sequence>
<gene>
    <name evidence="1" type="ORF">SDC9_164004</name>
</gene>
<dbReference type="AlphaFoldDB" id="A0A645FT85"/>
<protein>
    <submittedName>
        <fullName evidence="1">Uncharacterized protein</fullName>
    </submittedName>
</protein>
<name>A0A645FT85_9ZZZZ</name>
<accession>A0A645FT85</accession>
<evidence type="ECO:0000313" key="1">
    <source>
        <dbReference type="EMBL" id="MPN16659.1"/>
    </source>
</evidence>
<comment type="caution">
    <text evidence="1">The sequence shown here is derived from an EMBL/GenBank/DDBJ whole genome shotgun (WGS) entry which is preliminary data.</text>
</comment>